<dbReference type="Proteomes" id="UP001597214">
    <property type="component" value="Unassembled WGS sequence"/>
</dbReference>
<name>A0ABW4LW64_9BACI</name>
<accession>A0ABW4LW64</accession>
<evidence type="ECO:0000313" key="1">
    <source>
        <dbReference type="EMBL" id="MFD1738672.1"/>
    </source>
</evidence>
<comment type="caution">
    <text evidence="1">The sequence shown here is derived from an EMBL/GenBank/DDBJ whole genome shotgun (WGS) entry which is preliminary data.</text>
</comment>
<dbReference type="RefSeq" id="WP_377929886.1">
    <property type="nucleotide sequence ID" value="NZ_JBHUEM010000046.1"/>
</dbReference>
<organism evidence="1 2">
    <name type="scientific">Bacillus salitolerans</name>
    <dbReference type="NCBI Taxonomy" id="1437434"/>
    <lineage>
        <taxon>Bacteria</taxon>
        <taxon>Bacillati</taxon>
        <taxon>Bacillota</taxon>
        <taxon>Bacilli</taxon>
        <taxon>Bacillales</taxon>
        <taxon>Bacillaceae</taxon>
        <taxon>Bacillus</taxon>
    </lineage>
</organism>
<sequence>MQDIVLRNMSDIEFELYFANNIERYAEVLSQNKHEQGDEPSIKAYN</sequence>
<reference evidence="2" key="1">
    <citation type="journal article" date="2019" name="Int. J. Syst. Evol. Microbiol.">
        <title>The Global Catalogue of Microorganisms (GCM) 10K type strain sequencing project: providing services to taxonomists for standard genome sequencing and annotation.</title>
        <authorList>
            <consortium name="The Broad Institute Genomics Platform"/>
            <consortium name="The Broad Institute Genome Sequencing Center for Infectious Disease"/>
            <person name="Wu L."/>
            <person name="Ma J."/>
        </authorList>
    </citation>
    <scope>NUCLEOTIDE SEQUENCE [LARGE SCALE GENOMIC DNA]</scope>
    <source>
        <strain evidence="2">CCUG 49339</strain>
    </source>
</reference>
<keyword evidence="2" id="KW-1185">Reference proteome</keyword>
<dbReference type="EMBL" id="JBHUEM010000046">
    <property type="protein sequence ID" value="MFD1738672.1"/>
    <property type="molecule type" value="Genomic_DNA"/>
</dbReference>
<evidence type="ECO:0000313" key="2">
    <source>
        <dbReference type="Proteomes" id="UP001597214"/>
    </source>
</evidence>
<protein>
    <submittedName>
        <fullName evidence="1">Uncharacterized protein</fullName>
    </submittedName>
</protein>
<proteinExistence type="predicted"/>
<gene>
    <name evidence="1" type="ORF">ACFSCX_19315</name>
</gene>